<accession>A0A6A6JT57</accession>
<dbReference type="Proteomes" id="UP000800097">
    <property type="component" value="Unassembled WGS sequence"/>
</dbReference>
<proteinExistence type="predicted"/>
<dbReference type="EMBL" id="ML986487">
    <property type="protein sequence ID" value="KAF2279028.1"/>
    <property type="molecule type" value="Genomic_DNA"/>
</dbReference>
<sequence>MHGKQESRCRPRTVLPSRVLLRLRWRSRRIPPVPERVWSQNRPSRSPGHLSTEGRRTVVPIYPAIIDTFVSIGLLIHQMSSQVMLLRIRPSWPWLSRIRSFLGKLDWNCSHSQGLTKMGLPSSAGHY</sequence>
<reference evidence="1" key="1">
    <citation type="journal article" date="2020" name="Stud. Mycol.">
        <title>101 Dothideomycetes genomes: a test case for predicting lifestyles and emergence of pathogens.</title>
        <authorList>
            <person name="Haridas S."/>
            <person name="Albert R."/>
            <person name="Binder M."/>
            <person name="Bloem J."/>
            <person name="Labutti K."/>
            <person name="Salamov A."/>
            <person name="Andreopoulos B."/>
            <person name="Baker S."/>
            <person name="Barry K."/>
            <person name="Bills G."/>
            <person name="Bluhm B."/>
            <person name="Cannon C."/>
            <person name="Castanera R."/>
            <person name="Culley D."/>
            <person name="Daum C."/>
            <person name="Ezra D."/>
            <person name="Gonzalez J."/>
            <person name="Henrissat B."/>
            <person name="Kuo A."/>
            <person name="Liang C."/>
            <person name="Lipzen A."/>
            <person name="Lutzoni F."/>
            <person name="Magnuson J."/>
            <person name="Mondo S."/>
            <person name="Nolan M."/>
            <person name="Ohm R."/>
            <person name="Pangilinan J."/>
            <person name="Park H.-J."/>
            <person name="Ramirez L."/>
            <person name="Alfaro M."/>
            <person name="Sun H."/>
            <person name="Tritt A."/>
            <person name="Yoshinaga Y."/>
            <person name="Zwiers L.-H."/>
            <person name="Turgeon B."/>
            <person name="Goodwin S."/>
            <person name="Spatafora J."/>
            <person name="Crous P."/>
            <person name="Grigoriev I."/>
        </authorList>
    </citation>
    <scope>NUCLEOTIDE SEQUENCE</scope>
    <source>
        <strain evidence="1">CBS 379.55</strain>
    </source>
</reference>
<dbReference type="RefSeq" id="XP_033656567.1">
    <property type="nucleotide sequence ID" value="XM_033793902.1"/>
</dbReference>
<keyword evidence="2" id="KW-1185">Reference proteome</keyword>
<dbReference type="GeneID" id="54547077"/>
<name>A0A6A6JT57_WESOR</name>
<dbReference type="AlphaFoldDB" id="A0A6A6JT57"/>
<gene>
    <name evidence="1" type="ORF">EI97DRAFT_225688</name>
</gene>
<evidence type="ECO:0000313" key="1">
    <source>
        <dbReference type="EMBL" id="KAF2279028.1"/>
    </source>
</evidence>
<evidence type="ECO:0000313" key="2">
    <source>
        <dbReference type="Proteomes" id="UP000800097"/>
    </source>
</evidence>
<protein>
    <submittedName>
        <fullName evidence="1">Uncharacterized protein</fullName>
    </submittedName>
</protein>
<organism evidence="1 2">
    <name type="scientific">Westerdykella ornata</name>
    <dbReference type="NCBI Taxonomy" id="318751"/>
    <lineage>
        <taxon>Eukaryota</taxon>
        <taxon>Fungi</taxon>
        <taxon>Dikarya</taxon>
        <taxon>Ascomycota</taxon>
        <taxon>Pezizomycotina</taxon>
        <taxon>Dothideomycetes</taxon>
        <taxon>Pleosporomycetidae</taxon>
        <taxon>Pleosporales</taxon>
        <taxon>Sporormiaceae</taxon>
        <taxon>Westerdykella</taxon>
    </lineage>
</organism>